<dbReference type="GeneID" id="55515448"/>
<evidence type="ECO:0000313" key="1">
    <source>
        <dbReference type="EMBL" id="MDV7250335.1"/>
    </source>
</evidence>
<sequence>MDKADMGVASSLSGSIGTKAMRGVSSLVTAAAQIAPEIDNVRSDAASEMAVGNDLTALGYACDISQSRTQARSGAHHAPARA</sequence>
<evidence type="ECO:0000313" key="2">
    <source>
        <dbReference type="Proteomes" id="UP001187425"/>
    </source>
</evidence>
<organism evidence="1 2">
    <name type="scientific">Xanthomonas hortorum pv. vitians</name>
    <dbReference type="NCBI Taxonomy" id="83224"/>
    <lineage>
        <taxon>Bacteria</taxon>
        <taxon>Pseudomonadati</taxon>
        <taxon>Pseudomonadota</taxon>
        <taxon>Gammaproteobacteria</taxon>
        <taxon>Lysobacterales</taxon>
        <taxon>Lysobacteraceae</taxon>
        <taxon>Xanthomonas</taxon>
    </lineage>
</organism>
<protein>
    <submittedName>
        <fullName evidence="1">Uncharacterized protein</fullName>
    </submittedName>
</protein>
<dbReference type="AlphaFoldDB" id="A0AAW8ZWB7"/>
<proteinExistence type="predicted"/>
<dbReference type="Proteomes" id="UP001187425">
    <property type="component" value="Unassembled WGS sequence"/>
</dbReference>
<name>A0AAW8ZWB7_9XANT</name>
<dbReference type="EMBL" id="JAWMQI010000086">
    <property type="protein sequence ID" value="MDV7250335.1"/>
    <property type="molecule type" value="Genomic_DNA"/>
</dbReference>
<accession>A0AAW8ZWB7</accession>
<gene>
    <name evidence="1" type="ORF">R4K57_18385</name>
</gene>
<dbReference type="RefSeq" id="WP_167387203.1">
    <property type="nucleotide sequence ID" value="NZ_CP060399.1"/>
</dbReference>
<reference evidence="1 2" key="1">
    <citation type="submission" date="2023-10" db="EMBL/GenBank/DDBJ databases">
        <title>A new tool for lettuce pathogen research.</title>
        <authorList>
            <person name="Horton K.N."/>
            <person name="Cseke L.J."/>
            <person name="Badiwe M."/>
            <person name="Tesfaye D."/>
            <person name="Klein A."/>
            <person name="Su J."/>
            <person name="Potnis N."/>
            <person name="Gassmann W."/>
        </authorList>
    </citation>
    <scope>NUCLEOTIDE SEQUENCE [LARGE SCALE GENOMIC DNA]</scope>
    <source>
        <strain evidence="1 2">JSKH1901</strain>
    </source>
</reference>
<comment type="caution">
    <text evidence="1">The sequence shown here is derived from an EMBL/GenBank/DDBJ whole genome shotgun (WGS) entry which is preliminary data.</text>
</comment>